<dbReference type="Gene3D" id="2.60.40.10">
    <property type="entry name" value="Immunoglobulins"/>
    <property type="match status" value="1"/>
</dbReference>
<dbReference type="KEGG" id="prz:GZH47_17805"/>
<dbReference type="InterPro" id="IPR017853">
    <property type="entry name" value="GH"/>
</dbReference>
<dbReference type="PANTHER" id="PTHR30620:SF16">
    <property type="entry name" value="LYSOSOMAL BETA GLUCOSIDASE"/>
    <property type="match status" value="1"/>
</dbReference>
<dbReference type="Gene3D" id="3.40.50.1700">
    <property type="entry name" value="Glycoside hydrolase family 3 C-terminal domain"/>
    <property type="match status" value="1"/>
</dbReference>
<dbReference type="AlphaFoldDB" id="A0A6C0P2A6"/>
<evidence type="ECO:0000313" key="9">
    <source>
        <dbReference type="Proteomes" id="UP000479114"/>
    </source>
</evidence>
<evidence type="ECO:0000256" key="2">
    <source>
        <dbReference type="ARBA" id="ARBA00005336"/>
    </source>
</evidence>
<keyword evidence="5" id="KW-0378">Hydrolase</keyword>
<dbReference type="EMBL" id="CP048286">
    <property type="protein sequence ID" value="QHW32481.1"/>
    <property type="molecule type" value="Genomic_DNA"/>
</dbReference>
<dbReference type="Pfam" id="PF14310">
    <property type="entry name" value="Fn3-like"/>
    <property type="match status" value="1"/>
</dbReference>
<dbReference type="PANTHER" id="PTHR30620">
    <property type="entry name" value="PERIPLASMIC BETA-GLUCOSIDASE-RELATED"/>
    <property type="match status" value="1"/>
</dbReference>
<dbReference type="SUPFAM" id="SSF51445">
    <property type="entry name" value="(Trans)glycosidases"/>
    <property type="match status" value="1"/>
</dbReference>
<dbReference type="Gene3D" id="3.20.20.300">
    <property type="entry name" value="Glycoside hydrolase, family 3, N-terminal domain"/>
    <property type="match status" value="1"/>
</dbReference>
<proteinExistence type="inferred from homology"/>
<name>A0A6C0P2A6_9BACL</name>
<dbReference type="RefSeq" id="WP_162642255.1">
    <property type="nucleotide sequence ID" value="NZ_CP048286.1"/>
</dbReference>
<feature type="domain" description="Fibronectin type III-like" evidence="7">
    <location>
        <begin position="630"/>
        <end position="699"/>
    </location>
</feature>
<evidence type="ECO:0000256" key="1">
    <source>
        <dbReference type="ARBA" id="ARBA00000448"/>
    </source>
</evidence>
<keyword evidence="9" id="KW-1185">Reference proteome</keyword>
<gene>
    <name evidence="8" type="ORF">GZH47_17805</name>
</gene>
<dbReference type="InterPro" id="IPR036881">
    <property type="entry name" value="Glyco_hydro_3_C_sf"/>
</dbReference>
<dbReference type="GO" id="GO:0009251">
    <property type="term" value="P:glucan catabolic process"/>
    <property type="evidence" value="ECO:0007669"/>
    <property type="project" value="TreeGrafter"/>
</dbReference>
<keyword evidence="4" id="KW-0732">Signal</keyword>
<protein>
    <recommendedName>
        <fullName evidence="3">beta-glucosidase</fullName>
        <ecNumber evidence="3">3.2.1.21</ecNumber>
    </recommendedName>
</protein>
<dbReference type="InterPro" id="IPR013783">
    <property type="entry name" value="Ig-like_fold"/>
</dbReference>
<evidence type="ECO:0000259" key="7">
    <source>
        <dbReference type="SMART" id="SM01217"/>
    </source>
</evidence>
<sequence>MNNNQLLELLQTMTLEEKFGQLTQITGELYVGKVDSEMVETGPEYASHVLGDGTLYTIGSVIGASSAKFTNLIQSEYLKRSRLKIPLLFMHDAIHGYKTIFPIPLGLSCTWDEEVLETVAAVTASELRATGIHVNFSPMVDLVRDPRWGRVMESFGEDHLLSGNLGRAMIKGYQKIQEGRISEAGVAACLKHFAAYGAGIGGKDYNTVDMSLREFFDFYGKPYEIALKERPKFVMSSFNTFNGTPVTASKHMMKDVLRDRYGFDELVISDWGAVAELQKHRVAENGREAAELAMNAGIDIEMVSTLYLEHFETIVAQQPALLEDINAAVMKVLQLKNELGLFENPYTNEEAEPAILMNADFLAAAEDAARRSCVLLKNDNDLLPLRGEHRHIVLVGPFAGTKELLGNWACKGSFDDVVTLADGLKQADASLAVDVYETLADCPADVLKRSDYIIAAIGEHWGLSGEGHSSVKLELEESQRQLVKAIKATGKPYACVCFSGRPLALQDIADDMPALLWCWYPGTRAGAAVASLLTGQATPSGKLTMSFPRYSAQTPIYYNEYSSGRPANASSYSSRYQDCEIGPLFPFGHGLTYAGATYSDFAISSTDITADQPVSVSYTIDNPSDYAYSEIAILYIEDAVSRSVRPMREMKAYQVVQVPARGSVRVTMSVTLEDLKYLDAELQRTVERGAFRIYVNDTAQPVFTITY</sequence>
<dbReference type="InterPro" id="IPR001764">
    <property type="entry name" value="Glyco_hydro_3_N"/>
</dbReference>
<evidence type="ECO:0000256" key="4">
    <source>
        <dbReference type="ARBA" id="ARBA00022729"/>
    </source>
</evidence>
<dbReference type="PRINTS" id="PR00133">
    <property type="entry name" value="GLHYDRLASE3"/>
</dbReference>
<reference evidence="8 9" key="1">
    <citation type="submission" date="2020-02" db="EMBL/GenBank/DDBJ databases">
        <title>Paenibacillus sp. nov., isolated from rhizosphere soil of tomato.</title>
        <authorList>
            <person name="Weon H.-Y."/>
            <person name="Lee S.A."/>
        </authorList>
    </citation>
    <scope>NUCLEOTIDE SEQUENCE [LARGE SCALE GENOMIC DNA]</scope>
    <source>
        <strain evidence="8 9">14171R-81</strain>
    </source>
</reference>
<organism evidence="8 9">
    <name type="scientific">Paenibacillus rhizovicinus</name>
    <dbReference type="NCBI Taxonomy" id="2704463"/>
    <lineage>
        <taxon>Bacteria</taxon>
        <taxon>Bacillati</taxon>
        <taxon>Bacillota</taxon>
        <taxon>Bacilli</taxon>
        <taxon>Bacillales</taxon>
        <taxon>Paenibacillaceae</taxon>
        <taxon>Paenibacillus</taxon>
    </lineage>
</organism>
<dbReference type="InterPro" id="IPR026891">
    <property type="entry name" value="Fn3-like"/>
</dbReference>
<dbReference type="InterPro" id="IPR051915">
    <property type="entry name" value="Cellulose_Degrad_GH3"/>
</dbReference>
<dbReference type="SUPFAM" id="SSF52279">
    <property type="entry name" value="Beta-D-glucan exohydrolase, C-terminal domain"/>
    <property type="match status" value="1"/>
</dbReference>
<accession>A0A6C0P2A6</accession>
<evidence type="ECO:0000256" key="3">
    <source>
        <dbReference type="ARBA" id="ARBA00012744"/>
    </source>
</evidence>
<dbReference type="Proteomes" id="UP000479114">
    <property type="component" value="Chromosome"/>
</dbReference>
<keyword evidence="6" id="KW-0326">Glycosidase</keyword>
<dbReference type="Pfam" id="PF00933">
    <property type="entry name" value="Glyco_hydro_3"/>
    <property type="match status" value="1"/>
</dbReference>
<dbReference type="SMART" id="SM01217">
    <property type="entry name" value="Fn3_like"/>
    <property type="match status" value="1"/>
</dbReference>
<comment type="catalytic activity">
    <reaction evidence="1">
        <text>Hydrolysis of terminal, non-reducing beta-D-glucosyl residues with release of beta-D-glucose.</text>
        <dbReference type="EC" id="3.2.1.21"/>
    </reaction>
</comment>
<dbReference type="Pfam" id="PF01915">
    <property type="entry name" value="Glyco_hydro_3_C"/>
    <property type="match status" value="1"/>
</dbReference>
<evidence type="ECO:0000256" key="5">
    <source>
        <dbReference type="ARBA" id="ARBA00022801"/>
    </source>
</evidence>
<comment type="similarity">
    <text evidence="2">Belongs to the glycosyl hydrolase 3 family.</text>
</comment>
<evidence type="ECO:0000256" key="6">
    <source>
        <dbReference type="ARBA" id="ARBA00023295"/>
    </source>
</evidence>
<dbReference type="InterPro" id="IPR036962">
    <property type="entry name" value="Glyco_hydro_3_N_sf"/>
</dbReference>
<evidence type="ECO:0000313" key="8">
    <source>
        <dbReference type="EMBL" id="QHW32481.1"/>
    </source>
</evidence>
<dbReference type="EC" id="3.2.1.21" evidence="3"/>
<dbReference type="GO" id="GO:0008422">
    <property type="term" value="F:beta-glucosidase activity"/>
    <property type="evidence" value="ECO:0007669"/>
    <property type="project" value="UniProtKB-EC"/>
</dbReference>
<dbReference type="InterPro" id="IPR002772">
    <property type="entry name" value="Glyco_hydro_3_C"/>
</dbReference>